<reference evidence="1" key="1">
    <citation type="submission" date="2021-05" db="EMBL/GenBank/DDBJ databases">
        <authorList>
            <person name="Pan Q."/>
            <person name="Jouanno E."/>
            <person name="Zahm M."/>
            <person name="Klopp C."/>
            <person name="Cabau C."/>
            <person name="Louis A."/>
            <person name="Berthelot C."/>
            <person name="Parey E."/>
            <person name="Roest Crollius H."/>
            <person name="Montfort J."/>
            <person name="Robinson-Rechavi M."/>
            <person name="Bouchez O."/>
            <person name="Lampietro C."/>
            <person name="Lopez Roques C."/>
            <person name="Donnadieu C."/>
            <person name="Postlethwait J."/>
            <person name="Bobe J."/>
            <person name="Dillon D."/>
            <person name="Chandos A."/>
            <person name="von Hippel F."/>
            <person name="Guiguen Y."/>
        </authorList>
    </citation>
    <scope>NUCLEOTIDE SEQUENCE</scope>
    <source>
        <strain evidence="1">YG-Jan2019</strain>
    </source>
</reference>
<dbReference type="Proteomes" id="UP001157502">
    <property type="component" value="Chromosome 6"/>
</dbReference>
<proteinExistence type="predicted"/>
<accession>A0ACC2H480</accession>
<sequence>MQGQRSHSSGPSPPVMAQGLSDSWLSDVSSGLAGALGGLGSFSSLIDSISTQAHGLRSTWRSNLPGAAPQGLTEQCFLQQTPQLPNPTFSLAV</sequence>
<protein>
    <submittedName>
        <fullName evidence="1">Uncharacterized protein</fullName>
    </submittedName>
</protein>
<evidence type="ECO:0000313" key="2">
    <source>
        <dbReference type="Proteomes" id="UP001157502"/>
    </source>
</evidence>
<evidence type="ECO:0000313" key="1">
    <source>
        <dbReference type="EMBL" id="KAJ8010587.1"/>
    </source>
</evidence>
<comment type="caution">
    <text evidence="1">The sequence shown here is derived from an EMBL/GenBank/DDBJ whole genome shotgun (WGS) entry which is preliminary data.</text>
</comment>
<dbReference type="EMBL" id="CM055733">
    <property type="protein sequence ID" value="KAJ8010587.1"/>
    <property type="molecule type" value="Genomic_DNA"/>
</dbReference>
<organism evidence="1 2">
    <name type="scientific">Dallia pectoralis</name>
    <name type="common">Alaska blackfish</name>
    <dbReference type="NCBI Taxonomy" id="75939"/>
    <lineage>
        <taxon>Eukaryota</taxon>
        <taxon>Metazoa</taxon>
        <taxon>Chordata</taxon>
        <taxon>Craniata</taxon>
        <taxon>Vertebrata</taxon>
        <taxon>Euteleostomi</taxon>
        <taxon>Actinopterygii</taxon>
        <taxon>Neopterygii</taxon>
        <taxon>Teleostei</taxon>
        <taxon>Protacanthopterygii</taxon>
        <taxon>Esociformes</taxon>
        <taxon>Umbridae</taxon>
        <taxon>Dallia</taxon>
    </lineage>
</organism>
<keyword evidence="2" id="KW-1185">Reference proteome</keyword>
<name>A0ACC2H480_DALPE</name>
<gene>
    <name evidence="1" type="ORF">DPEC_G00076620</name>
</gene>